<name>A0A1R1X287_9FUNG</name>
<evidence type="ECO:0000313" key="1">
    <source>
        <dbReference type="EMBL" id="OMJ08707.1"/>
    </source>
</evidence>
<dbReference type="AlphaFoldDB" id="A0A1R1X287"/>
<organism evidence="1 2">
    <name type="scientific">Smittium culicis</name>
    <dbReference type="NCBI Taxonomy" id="133412"/>
    <lineage>
        <taxon>Eukaryota</taxon>
        <taxon>Fungi</taxon>
        <taxon>Fungi incertae sedis</taxon>
        <taxon>Zoopagomycota</taxon>
        <taxon>Kickxellomycotina</taxon>
        <taxon>Harpellomycetes</taxon>
        <taxon>Harpellales</taxon>
        <taxon>Legeriomycetaceae</taxon>
        <taxon>Smittium</taxon>
    </lineage>
</organism>
<keyword evidence="2" id="KW-1185">Reference proteome</keyword>
<protein>
    <submittedName>
        <fullName evidence="1">Uncharacterized protein</fullName>
    </submittedName>
</protein>
<accession>A0A1R1X287</accession>
<dbReference type="Proteomes" id="UP000187283">
    <property type="component" value="Unassembled WGS sequence"/>
</dbReference>
<dbReference type="EMBL" id="LSSN01005711">
    <property type="protein sequence ID" value="OMJ08707.1"/>
    <property type="molecule type" value="Genomic_DNA"/>
</dbReference>
<proteinExistence type="predicted"/>
<gene>
    <name evidence="1" type="ORF">AYI70_g11370</name>
</gene>
<evidence type="ECO:0000313" key="2">
    <source>
        <dbReference type="Proteomes" id="UP000187283"/>
    </source>
</evidence>
<sequence length="126" mass="13897">MTKNIIYILMFPKSMSDSSRSPIDAFKYFFPIPSELNICLQITSSAPHLSICPSTGFPLSLAYNTGASSSKSGFLLYLITWSWLNDILLWNIRNCSSTSTFESSSVSASPVFAGTIAIFVYKINQS</sequence>
<comment type="caution">
    <text evidence="1">The sequence shown here is derived from an EMBL/GenBank/DDBJ whole genome shotgun (WGS) entry which is preliminary data.</text>
</comment>
<reference evidence="1 2" key="1">
    <citation type="submission" date="2017-01" db="EMBL/GenBank/DDBJ databases">
        <authorList>
            <person name="Mah S.A."/>
            <person name="Swanson W.J."/>
            <person name="Moy G.W."/>
            <person name="Vacquier V.D."/>
        </authorList>
    </citation>
    <scope>NUCLEOTIDE SEQUENCE [LARGE SCALE GENOMIC DNA]</scope>
    <source>
        <strain evidence="1 2">GSMNP</strain>
    </source>
</reference>